<dbReference type="SUPFAM" id="SSF53098">
    <property type="entry name" value="Ribonuclease H-like"/>
    <property type="match status" value="1"/>
</dbReference>
<protein>
    <submittedName>
        <fullName evidence="2">Reverse transcriptase</fullName>
    </submittedName>
</protein>
<reference evidence="2" key="1">
    <citation type="submission" date="2020-09" db="EMBL/GenBank/DDBJ databases">
        <title>Genome-Enabled Discovery of Anthraquinone Biosynthesis in Senna tora.</title>
        <authorList>
            <person name="Kang S.-H."/>
            <person name="Pandey R.P."/>
            <person name="Lee C.-M."/>
            <person name="Sim J.-S."/>
            <person name="Jeong J.-T."/>
            <person name="Choi B.-S."/>
            <person name="Jung M."/>
            <person name="Ginzburg D."/>
            <person name="Zhao K."/>
            <person name="Won S.Y."/>
            <person name="Oh T.-J."/>
            <person name="Yu Y."/>
            <person name="Kim N.-H."/>
            <person name="Lee O.R."/>
            <person name="Lee T.-H."/>
            <person name="Bashyal P."/>
            <person name="Kim T.-S."/>
            <person name="Lee W.-H."/>
            <person name="Kawkins C."/>
            <person name="Kim C.-K."/>
            <person name="Kim J.S."/>
            <person name="Ahn B.O."/>
            <person name="Rhee S.Y."/>
            <person name="Sohng J.K."/>
        </authorList>
    </citation>
    <scope>NUCLEOTIDE SEQUENCE</scope>
    <source>
        <tissue evidence="2">Leaf</tissue>
    </source>
</reference>
<organism evidence="2 3">
    <name type="scientific">Senna tora</name>
    <dbReference type="NCBI Taxonomy" id="362788"/>
    <lineage>
        <taxon>Eukaryota</taxon>
        <taxon>Viridiplantae</taxon>
        <taxon>Streptophyta</taxon>
        <taxon>Embryophyta</taxon>
        <taxon>Tracheophyta</taxon>
        <taxon>Spermatophyta</taxon>
        <taxon>Magnoliopsida</taxon>
        <taxon>eudicotyledons</taxon>
        <taxon>Gunneridae</taxon>
        <taxon>Pentapetalae</taxon>
        <taxon>rosids</taxon>
        <taxon>fabids</taxon>
        <taxon>Fabales</taxon>
        <taxon>Fabaceae</taxon>
        <taxon>Caesalpinioideae</taxon>
        <taxon>Cassia clade</taxon>
        <taxon>Senna</taxon>
    </lineage>
</organism>
<keyword evidence="3" id="KW-1185">Reference proteome</keyword>
<dbReference type="GO" id="GO:0004523">
    <property type="term" value="F:RNA-DNA hybrid ribonuclease activity"/>
    <property type="evidence" value="ECO:0007669"/>
    <property type="project" value="InterPro"/>
</dbReference>
<keyword evidence="2" id="KW-0548">Nucleotidyltransferase</keyword>
<feature type="domain" description="RNase H type-1" evidence="1">
    <location>
        <begin position="25"/>
        <end position="102"/>
    </location>
</feature>
<sequence>MVMVFLSGDIDGRWVPPSGNVVKVNCDASFLKGSGDTGIGVVLRNCDGMLIGGRSLRVKACSVEVAEALAFKEALCTVIDLGFLNVSFESDCRNLVVALLEKDLNWNWKCSGIMKEIFLMCGQLDSTFDIVSAVSWFPSLHVAKSLFRTSSARFASSQSCSCRFSSFRISLTSMDGSGEASSFFSIARLPTACLSGAGLMAHIIAVRAFPPSEDCKILVSFELRYGFSWFGFLKTMVCSSKQSQAIRSYMACSFRFNGLIRTVTSIFSSRTLGPPGVEEKFLCILDNGVAGVPTIAFLCRSKLQLFTD</sequence>
<dbReference type="InterPro" id="IPR044730">
    <property type="entry name" value="RNase_H-like_dom_plant"/>
</dbReference>
<name>A0A834X1R6_9FABA</name>
<comment type="caution">
    <text evidence="2">The sequence shown here is derived from an EMBL/GenBank/DDBJ whole genome shotgun (WGS) entry which is preliminary data.</text>
</comment>
<evidence type="ECO:0000313" key="3">
    <source>
        <dbReference type="Proteomes" id="UP000634136"/>
    </source>
</evidence>
<dbReference type="CDD" id="cd06222">
    <property type="entry name" value="RNase_H_like"/>
    <property type="match status" value="1"/>
</dbReference>
<dbReference type="InterPro" id="IPR012337">
    <property type="entry name" value="RNaseH-like_sf"/>
</dbReference>
<dbReference type="OrthoDB" id="1906820at2759"/>
<evidence type="ECO:0000313" key="2">
    <source>
        <dbReference type="EMBL" id="KAF7836825.1"/>
    </source>
</evidence>
<proteinExistence type="predicted"/>
<dbReference type="Proteomes" id="UP000634136">
    <property type="component" value="Unassembled WGS sequence"/>
</dbReference>
<dbReference type="GO" id="GO:0003676">
    <property type="term" value="F:nucleic acid binding"/>
    <property type="evidence" value="ECO:0007669"/>
    <property type="project" value="InterPro"/>
</dbReference>
<dbReference type="InterPro" id="IPR002156">
    <property type="entry name" value="RNaseH_domain"/>
</dbReference>
<dbReference type="InterPro" id="IPR036397">
    <property type="entry name" value="RNaseH_sf"/>
</dbReference>
<accession>A0A834X1R6</accession>
<gene>
    <name evidence="2" type="ORF">G2W53_011684</name>
</gene>
<evidence type="ECO:0000259" key="1">
    <source>
        <dbReference type="Pfam" id="PF13456"/>
    </source>
</evidence>
<keyword evidence="2" id="KW-0808">Transferase</keyword>
<dbReference type="GO" id="GO:0003964">
    <property type="term" value="F:RNA-directed DNA polymerase activity"/>
    <property type="evidence" value="ECO:0007669"/>
    <property type="project" value="UniProtKB-KW"/>
</dbReference>
<dbReference type="Gene3D" id="3.30.420.10">
    <property type="entry name" value="Ribonuclease H-like superfamily/Ribonuclease H"/>
    <property type="match status" value="1"/>
</dbReference>
<dbReference type="InterPro" id="IPR052929">
    <property type="entry name" value="RNase_H-like_EbsB-rel"/>
</dbReference>
<dbReference type="PANTHER" id="PTHR47074:SF11">
    <property type="entry name" value="REVERSE TRANSCRIPTASE-LIKE PROTEIN"/>
    <property type="match status" value="1"/>
</dbReference>
<dbReference type="PANTHER" id="PTHR47074">
    <property type="entry name" value="BNAC02G40300D PROTEIN"/>
    <property type="match status" value="1"/>
</dbReference>
<keyword evidence="2" id="KW-0695">RNA-directed DNA polymerase</keyword>
<dbReference type="EMBL" id="JAAIUW010000004">
    <property type="protein sequence ID" value="KAF7836825.1"/>
    <property type="molecule type" value="Genomic_DNA"/>
</dbReference>
<dbReference type="Pfam" id="PF13456">
    <property type="entry name" value="RVT_3"/>
    <property type="match status" value="1"/>
</dbReference>
<dbReference type="AlphaFoldDB" id="A0A834X1R6"/>